<evidence type="ECO:0000313" key="2">
    <source>
        <dbReference type="Proteomes" id="UP000789405"/>
    </source>
</evidence>
<protein>
    <submittedName>
        <fullName evidence="1">7172_t:CDS:1</fullName>
    </submittedName>
</protein>
<dbReference type="Proteomes" id="UP000789405">
    <property type="component" value="Unassembled WGS sequence"/>
</dbReference>
<gene>
    <name evidence="1" type="ORF">DERYTH_LOCUS3220</name>
</gene>
<sequence length="58" mass="7583">MQRRDLATLWTQIKRALRRTFGGRRYHHHRRRNNYPESRTYPERRRRRWRSRFPTFLK</sequence>
<dbReference type="AlphaFoldDB" id="A0A9N9F412"/>
<evidence type="ECO:0000313" key="1">
    <source>
        <dbReference type="EMBL" id="CAG8507641.1"/>
    </source>
</evidence>
<comment type="caution">
    <text evidence="1">The sequence shown here is derived from an EMBL/GenBank/DDBJ whole genome shotgun (WGS) entry which is preliminary data.</text>
</comment>
<dbReference type="EMBL" id="CAJVPY010001110">
    <property type="protein sequence ID" value="CAG8507641.1"/>
    <property type="molecule type" value="Genomic_DNA"/>
</dbReference>
<name>A0A9N9F412_9GLOM</name>
<organism evidence="1 2">
    <name type="scientific">Dentiscutata erythropus</name>
    <dbReference type="NCBI Taxonomy" id="1348616"/>
    <lineage>
        <taxon>Eukaryota</taxon>
        <taxon>Fungi</taxon>
        <taxon>Fungi incertae sedis</taxon>
        <taxon>Mucoromycota</taxon>
        <taxon>Glomeromycotina</taxon>
        <taxon>Glomeromycetes</taxon>
        <taxon>Diversisporales</taxon>
        <taxon>Gigasporaceae</taxon>
        <taxon>Dentiscutata</taxon>
    </lineage>
</organism>
<keyword evidence="2" id="KW-1185">Reference proteome</keyword>
<proteinExistence type="predicted"/>
<reference evidence="1" key="1">
    <citation type="submission" date="2021-06" db="EMBL/GenBank/DDBJ databases">
        <authorList>
            <person name="Kallberg Y."/>
            <person name="Tangrot J."/>
            <person name="Rosling A."/>
        </authorList>
    </citation>
    <scope>NUCLEOTIDE SEQUENCE</scope>
    <source>
        <strain evidence="1">MA453B</strain>
    </source>
</reference>
<accession>A0A9N9F412</accession>